<evidence type="ECO:0000313" key="10">
    <source>
        <dbReference type="EMBL" id="OEH86629.1"/>
    </source>
</evidence>
<dbReference type="InterPro" id="IPR027469">
    <property type="entry name" value="Cation_efflux_TMD_sf"/>
</dbReference>
<dbReference type="Pfam" id="PF01545">
    <property type="entry name" value="Cation_efflux"/>
    <property type="match status" value="1"/>
</dbReference>
<reference evidence="10 11" key="1">
    <citation type="submission" date="2016-09" db="EMBL/GenBank/DDBJ databases">
        <title>Desulfuribacillus arsenicus sp. nov., an obligately anaerobic, dissimilatory arsenic- and antimonate-reducing bacterium isolated from anoxic sediments.</title>
        <authorList>
            <person name="Abin C.A."/>
            <person name="Hollibaugh J.T."/>
        </authorList>
    </citation>
    <scope>NUCLEOTIDE SEQUENCE [LARGE SCALE GENOMIC DNA]</scope>
    <source>
        <strain evidence="10 11">MLFW-2</strain>
    </source>
</reference>
<dbReference type="NCBIfam" id="TIGR01297">
    <property type="entry name" value="CDF"/>
    <property type="match status" value="1"/>
</dbReference>
<evidence type="ECO:0000259" key="8">
    <source>
        <dbReference type="Pfam" id="PF01545"/>
    </source>
</evidence>
<evidence type="ECO:0000256" key="3">
    <source>
        <dbReference type="ARBA" id="ARBA00022448"/>
    </source>
</evidence>
<dbReference type="AlphaFoldDB" id="A0A1E5L9F7"/>
<organism evidence="10 11">
    <name type="scientific">Desulfuribacillus stibiiarsenatis</name>
    <dbReference type="NCBI Taxonomy" id="1390249"/>
    <lineage>
        <taxon>Bacteria</taxon>
        <taxon>Bacillati</taxon>
        <taxon>Bacillota</taxon>
        <taxon>Desulfuribacillia</taxon>
        <taxon>Desulfuribacillales</taxon>
        <taxon>Desulfuribacillaceae</taxon>
        <taxon>Desulfuribacillus</taxon>
    </lineage>
</organism>
<comment type="similarity">
    <text evidence="2">Belongs to the cation diffusion facilitator (CDF) transporter (TC 2.A.4) family.</text>
</comment>
<sequence length="303" mass="32711">MGNVGEDLEKEERYRLGKKATYIGIIGNVILTIFKAIIGFISGSMAMVADAFHSLSDVLGSVIVLWGLKLAQKPADANHHYGHGKAESVVAKLIAFLLFLTGLGVAYAAYTTLIQPVIEIPQKAALWAAGISIISKEAMYRYTMNVANKIGSSAIKADAWHHRTDALSSVAALIGIGGALLGYPILDPVAGIIVAIMIGYAAIEIYWTATKELMDEAPSSEILDKIKEVALTVEGVYTVQDVKGRFNGPRIFIDMKICVNKDLTVEVGHQIAGKAKHQILTEMKDVEDVLIHVNPCEHTSKPT</sequence>
<comment type="subcellular location">
    <subcellularLocation>
        <location evidence="1">Membrane</location>
        <topology evidence="1">Multi-pass membrane protein</topology>
    </subcellularLocation>
</comment>
<dbReference type="InterPro" id="IPR036837">
    <property type="entry name" value="Cation_efflux_CTD_sf"/>
</dbReference>
<dbReference type="RefSeq" id="WP_069700996.1">
    <property type="nucleotide sequence ID" value="NZ_MJAT01000002.1"/>
</dbReference>
<dbReference type="FunFam" id="1.20.1510.10:FF:000006">
    <property type="entry name" value="Divalent cation efflux transporter"/>
    <property type="match status" value="1"/>
</dbReference>
<dbReference type="Gene3D" id="1.20.1510.10">
    <property type="entry name" value="Cation efflux protein transmembrane domain"/>
    <property type="match status" value="1"/>
</dbReference>
<dbReference type="InterPro" id="IPR002524">
    <property type="entry name" value="Cation_efflux"/>
</dbReference>
<dbReference type="InterPro" id="IPR050291">
    <property type="entry name" value="CDF_Transporter"/>
</dbReference>
<dbReference type="EMBL" id="MJAT01000002">
    <property type="protein sequence ID" value="OEH86629.1"/>
    <property type="molecule type" value="Genomic_DNA"/>
</dbReference>
<feature type="transmembrane region" description="Helical" evidence="7">
    <location>
        <begin position="189"/>
        <end position="209"/>
    </location>
</feature>
<feature type="transmembrane region" description="Helical" evidence="7">
    <location>
        <begin position="20"/>
        <end position="41"/>
    </location>
</feature>
<feature type="transmembrane region" description="Helical" evidence="7">
    <location>
        <begin position="47"/>
        <end position="68"/>
    </location>
</feature>
<comment type="caution">
    <text evidence="10">The sequence shown here is derived from an EMBL/GenBank/DDBJ whole genome shotgun (WGS) entry which is preliminary data.</text>
</comment>
<dbReference type="Gene3D" id="3.30.70.1350">
    <property type="entry name" value="Cation efflux protein, cytoplasmic domain"/>
    <property type="match status" value="1"/>
</dbReference>
<evidence type="ECO:0000256" key="5">
    <source>
        <dbReference type="ARBA" id="ARBA00022989"/>
    </source>
</evidence>
<evidence type="ECO:0000256" key="7">
    <source>
        <dbReference type="SAM" id="Phobius"/>
    </source>
</evidence>
<dbReference type="InterPro" id="IPR027470">
    <property type="entry name" value="Cation_efflux_CTD"/>
</dbReference>
<accession>A0A1E5L9F7</accession>
<evidence type="ECO:0000256" key="1">
    <source>
        <dbReference type="ARBA" id="ARBA00004141"/>
    </source>
</evidence>
<dbReference type="STRING" id="1390249.BHU72_10260"/>
<dbReference type="InterPro" id="IPR058533">
    <property type="entry name" value="Cation_efflux_TM"/>
</dbReference>
<dbReference type="OrthoDB" id="9806522at2"/>
<proteinExistence type="inferred from homology"/>
<evidence type="ECO:0000256" key="4">
    <source>
        <dbReference type="ARBA" id="ARBA00022692"/>
    </source>
</evidence>
<keyword evidence="3" id="KW-0813">Transport</keyword>
<dbReference type="PANTHER" id="PTHR43840:SF15">
    <property type="entry name" value="MITOCHONDRIAL METAL TRANSPORTER 1-RELATED"/>
    <property type="match status" value="1"/>
</dbReference>
<dbReference type="Pfam" id="PF16916">
    <property type="entry name" value="ZT_dimer"/>
    <property type="match status" value="1"/>
</dbReference>
<evidence type="ECO:0000259" key="9">
    <source>
        <dbReference type="Pfam" id="PF16916"/>
    </source>
</evidence>
<name>A0A1E5L9F7_9FIRM</name>
<feature type="transmembrane region" description="Helical" evidence="7">
    <location>
        <begin position="89"/>
        <end position="112"/>
    </location>
</feature>
<gene>
    <name evidence="10" type="ORF">BHU72_10260</name>
</gene>
<evidence type="ECO:0000313" key="11">
    <source>
        <dbReference type="Proteomes" id="UP000095255"/>
    </source>
</evidence>
<keyword evidence="5 7" id="KW-1133">Transmembrane helix</keyword>
<dbReference type="Proteomes" id="UP000095255">
    <property type="component" value="Unassembled WGS sequence"/>
</dbReference>
<evidence type="ECO:0000256" key="6">
    <source>
        <dbReference type="ARBA" id="ARBA00023136"/>
    </source>
</evidence>
<dbReference type="SUPFAM" id="SSF161111">
    <property type="entry name" value="Cation efflux protein transmembrane domain-like"/>
    <property type="match status" value="1"/>
</dbReference>
<dbReference type="SUPFAM" id="SSF160240">
    <property type="entry name" value="Cation efflux protein cytoplasmic domain-like"/>
    <property type="match status" value="1"/>
</dbReference>
<keyword evidence="6 7" id="KW-0472">Membrane</keyword>
<feature type="domain" description="Cation efflux protein transmembrane" evidence="8">
    <location>
        <begin position="23"/>
        <end position="214"/>
    </location>
</feature>
<protein>
    <submittedName>
        <fullName evidence="10">Uncharacterized protein</fullName>
    </submittedName>
</protein>
<keyword evidence="4 7" id="KW-0812">Transmembrane</keyword>
<feature type="domain" description="Cation efflux protein cytoplasmic" evidence="9">
    <location>
        <begin position="218"/>
        <end position="296"/>
    </location>
</feature>
<dbReference type="GO" id="GO:0008324">
    <property type="term" value="F:monoatomic cation transmembrane transporter activity"/>
    <property type="evidence" value="ECO:0007669"/>
    <property type="project" value="InterPro"/>
</dbReference>
<dbReference type="PANTHER" id="PTHR43840">
    <property type="entry name" value="MITOCHONDRIAL METAL TRANSPORTER 1-RELATED"/>
    <property type="match status" value="1"/>
</dbReference>
<dbReference type="GO" id="GO:0016020">
    <property type="term" value="C:membrane"/>
    <property type="evidence" value="ECO:0007669"/>
    <property type="project" value="UniProtKB-SubCell"/>
</dbReference>
<evidence type="ECO:0000256" key="2">
    <source>
        <dbReference type="ARBA" id="ARBA00008114"/>
    </source>
</evidence>
<keyword evidence="11" id="KW-1185">Reference proteome</keyword>